<dbReference type="OrthoDB" id="2770090at2759"/>
<comment type="caution">
    <text evidence="1">The sequence shown here is derived from an EMBL/GenBank/DDBJ whole genome shotgun (WGS) entry which is preliminary data.</text>
</comment>
<dbReference type="AlphaFoldDB" id="A0A1C7LYR3"/>
<reference evidence="1 2" key="1">
    <citation type="submission" date="2016-03" db="EMBL/GenBank/DDBJ databases">
        <title>Whole genome sequencing of Grifola frondosa 9006-11.</title>
        <authorList>
            <person name="Min B."/>
            <person name="Park H."/>
            <person name="Kim J.-G."/>
            <person name="Cho H."/>
            <person name="Oh Y.-L."/>
            <person name="Kong W.-S."/>
            <person name="Choi I.-G."/>
        </authorList>
    </citation>
    <scope>NUCLEOTIDE SEQUENCE [LARGE SCALE GENOMIC DNA]</scope>
    <source>
        <strain evidence="1 2">9006-11</strain>
    </source>
</reference>
<gene>
    <name evidence="1" type="ORF">A0H81_10082</name>
</gene>
<evidence type="ECO:0000313" key="2">
    <source>
        <dbReference type="Proteomes" id="UP000092993"/>
    </source>
</evidence>
<accession>A0A1C7LYR3</accession>
<dbReference type="Proteomes" id="UP000092993">
    <property type="component" value="Unassembled WGS sequence"/>
</dbReference>
<sequence length="165" mass="18407">MRGLAITRRATSPQLIPLGREEDAGTTRQVWYSACSANLHIVEGLRLHSEHHPQPLPPTFTSLYRLFLRTTSASVALSPPHHAPASQVVETHFVGAAQMIRRLQNEQLGDDQREMLICWYEEWQRRMDNTLSLQVASAKSRDLSSNPLCGLVRVSIIGTKKGPSG</sequence>
<organism evidence="1 2">
    <name type="scientific">Grifola frondosa</name>
    <name type="common">Maitake</name>
    <name type="synonym">Polyporus frondosus</name>
    <dbReference type="NCBI Taxonomy" id="5627"/>
    <lineage>
        <taxon>Eukaryota</taxon>
        <taxon>Fungi</taxon>
        <taxon>Dikarya</taxon>
        <taxon>Basidiomycota</taxon>
        <taxon>Agaricomycotina</taxon>
        <taxon>Agaricomycetes</taxon>
        <taxon>Polyporales</taxon>
        <taxon>Grifolaceae</taxon>
        <taxon>Grifola</taxon>
    </lineage>
</organism>
<name>A0A1C7LYR3_GRIFR</name>
<keyword evidence="2" id="KW-1185">Reference proteome</keyword>
<protein>
    <submittedName>
        <fullName evidence="1">Uncharacterized protein</fullName>
    </submittedName>
</protein>
<proteinExistence type="predicted"/>
<dbReference type="EMBL" id="LUGG01000015">
    <property type="protein sequence ID" value="OBZ69841.1"/>
    <property type="molecule type" value="Genomic_DNA"/>
</dbReference>
<evidence type="ECO:0000313" key="1">
    <source>
        <dbReference type="EMBL" id="OBZ69841.1"/>
    </source>
</evidence>